<dbReference type="RefSeq" id="WP_152861422.1">
    <property type="nucleotide sequence ID" value="NZ_VMNX01000027.1"/>
</dbReference>
<evidence type="ECO:0000313" key="2">
    <source>
        <dbReference type="EMBL" id="MPY49022.1"/>
    </source>
</evidence>
<dbReference type="Proteomes" id="UP000373149">
    <property type="component" value="Unassembled WGS sequence"/>
</dbReference>
<evidence type="ECO:0000256" key="1">
    <source>
        <dbReference type="SAM" id="MobiDB-lite"/>
    </source>
</evidence>
<accession>A0A5N8WPD9</accession>
<reference evidence="2 3" key="1">
    <citation type="submission" date="2019-09" db="EMBL/GenBank/DDBJ databases">
        <authorList>
            <person name="Duangmal K."/>
            <person name="Teo W.F.A."/>
            <person name="Lipun K."/>
        </authorList>
    </citation>
    <scope>NUCLEOTIDE SEQUENCE [LARGE SCALE GENOMIC DNA]</scope>
    <source>
        <strain evidence="2 3">K1PN6</strain>
    </source>
</reference>
<protein>
    <submittedName>
        <fullName evidence="2">Uncharacterized protein</fullName>
    </submittedName>
</protein>
<dbReference type="EMBL" id="VMNX01000027">
    <property type="protein sequence ID" value="MPY49022.1"/>
    <property type="molecule type" value="Genomic_DNA"/>
</dbReference>
<dbReference type="AlphaFoldDB" id="A0A5N8WPD9"/>
<feature type="compositionally biased region" description="Basic residues" evidence="1">
    <location>
        <begin position="35"/>
        <end position="45"/>
    </location>
</feature>
<proteinExistence type="predicted"/>
<feature type="region of interest" description="Disordered" evidence="1">
    <location>
        <begin position="35"/>
        <end position="54"/>
    </location>
</feature>
<comment type="caution">
    <text evidence="2">The sequence shown here is derived from an EMBL/GenBank/DDBJ whole genome shotgun (WGS) entry which is preliminary data.</text>
</comment>
<keyword evidence="3" id="KW-1185">Reference proteome</keyword>
<gene>
    <name evidence="2" type="ORF">FPZ41_10745</name>
</gene>
<organism evidence="2 3">
    <name type="scientific">Streptomyces acidicola</name>
    <dbReference type="NCBI Taxonomy" id="2596892"/>
    <lineage>
        <taxon>Bacteria</taxon>
        <taxon>Bacillati</taxon>
        <taxon>Actinomycetota</taxon>
        <taxon>Actinomycetes</taxon>
        <taxon>Kitasatosporales</taxon>
        <taxon>Streptomycetaceae</taxon>
        <taxon>Streptomyces</taxon>
    </lineage>
</organism>
<name>A0A5N8WPD9_9ACTN</name>
<sequence>MTTARTDATLRELATTALQGDRVVHLQRVVSHYRVPRPPRRRRPRPAVLPHGGRRPKPPFGIRVRDRLIDFLLWFLHPFDSLGELILMPFRALFWLCRSKEKRRRDKGLNGGWDSAAGGLAIAVHVWSGCVLAVGERLVGLVYVGEREAELAWTVPREEVAGVELADWDTHDEQQATLRWHFRDGSWCDVQARDAGWKSLVDALPVR</sequence>
<evidence type="ECO:0000313" key="3">
    <source>
        <dbReference type="Proteomes" id="UP000373149"/>
    </source>
</evidence>